<proteinExistence type="predicted"/>
<organism evidence="6 7">
    <name type="scientific">Tortispora caseinolytica NRRL Y-17796</name>
    <dbReference type="NCBI Taxonomy" id="767744"/>
    <lineage>
        <taxon>Eukaryota</taxon>
        <taxon>Fungi</taxon>
        <taxon>Dikarya</taxon>
        <taxon>Ascomycota</taxon>
        <taxon>Saccharomycotina</taxon>
        <taxon>Trigonopsidomycetes</taxon>
        <taxon>Trigonopsidales</taxon>
        <taxon>Trigonopsidaceae</taxon>
        <taxon>Tortispora</taxon>
    </lineage>
</organism>
<dbReference type="OrthoDB" id="413460at2759"/>
<dbReference type="GO" id="GO:0003690">
    <property type="term" value="F:double-stranded DNA binding"/>
    <property type="evidence" value="ECO:0007669"/>
    <property type="project" value="EnsemblFungi"/>
</dbReference>
<dbReference type="EMBL" id="KV453843">
    <property type="protein sequence ID" value="ODV89581.1"/>
    <property type="molecule type" value="Genomic_DNA"/>
</dbReference>
<keyword evidence="3" id="KW-0067">ATP-binding</keyword>
<protein>
    <recommendedName>
        <fullName evidence="8">DNA repair and recombination protein RAD54B</fullName>
    </recommendedName>
</protein>
<dbReference type="InterPro" id="IPR014001">
    <property type="entry name" value="Helicase_ATP-bd"/>
</dbReference>
<dbReference type="PROSITE" id="PS51192">
    <property type="entry name" value="HELICASE_ATP_BIND_1"/>
    <property type="match status" value="1"/>
</dbReference>
<dbReference type="GO" id="GO:0032392">
    <property type="term" value="P:DNA geometric change"/>
    <property type="evidence" value="ECO:0007669"/>
    <property type="project" value="EnsemblFungi"/>
</dbReference>
<gene>
    <name evidence="6" type="ORF">CANCADRAFT_13489</name>
</gene>
<dbReference type="PANTHER" id="PTHR45629:SF7">
    <property type="entry name" value="DNA EXCISION REPAIR PROTEIN ERCC-6-RELATED"/>
    <property type="match status" value="1"/>
</dbReference>
<keyword evidence="1" id="KW-0547">Nucleotide-binding</keyword>
<feature type="domain" description="Helicase C-terminal" evidence="5">
    <location>
        <begin position="511"/>
        <end position="665"/>
    </location>
</feature>
<dbReference type="InterPro" id="IPR001650">
    <property type="entry name" value="Helicase_C-like"/>
</dbReference>
<dbReference type="FunFam" id="3.40.50.10810:FF:000020">
    <property type="entry name" value="DNA repair and recombination protein RAD54B"/>
    <property type="match status" value="1"/>
</dbReference>
<keyword evidence="7" id="KW-1185">Reference proteome</keyword>
<dbReference type="SUPFAM" id="SSF52540">
    <property type="entry name" value="P-loop containing nucleoside triphosphate hydrolases"/>
    <property type="match status" value="2"/>
</dbReference>
<dbReference type="InterPro" id="IPR027417">
    <property type="entry name" value="P-loop_NTPase"/>
</dbReference>
<evidence type="ECO:0000256" key="2">
    <source>
        <dbReference type="ARBA" id="ARBA00022801"/>
    </source>
</evidence>
<dbReference type="CDD" id="cd18004">
    <property type="entry name" value="DEXHc_RAD54"/>
    <property type="match status" value="1"/>
</dbReference>
<dbReference type="InterPro" id="IPR038718">
    <property type="entry name" value="SNF2-like_sf"/>
</dbReference>
<sequence>FNVLYRKQTAKKHRTWEEDGFLVIHGKSMLLKNSSDTIISRGKHELALQVGDEIKVGQFDVLIDSLLHIGSPAPKPPQPKIASPKIAKTPLKHPINLVPVKATCSTPVSKKRIQEPESPAIFPKVFDQFKMHTVTDHINPDAENAILMNPPPDVLQKNGPCRTVVIDSLLAQHLRDYQIEGIRFMYDGVMGFRPDGGQGVLVAYEMGLGKTLMAVTLIWTLLRQSPYVNESSVISKCVIVCPKTLTENWRDEFRKWLGRNKVAVLVGDSSAAVRRFFANNVYSVMIIGYDRFRLDDETILNADFDLLICDEGHRLKNASTKSSQALNMVKTPRRIILTGTPIQNDLAEFYCMVDFVNPGFLGTYQAFKKRYETPIFRSRQTNASSFQIMEGKEALQDLANETSAYIIRKRSSVLLKHLPPRSEYVVFCAPSNEQKLLFRRIIQDLVGSTSYDSLLESGDFLKWILYFRKLSTAPCLLTRGSGVTEDFVNDPSLRHALASTSGGKLVFLKHFLTKLLQKTEEKVVLVSNFTKTLDVLEGLITSIGATFLRLDGSTSAKDRIKLINDFNRTDSKTSFAFLLSAKSGGAGINLVGASRLFLVDSDWNPAGDLQAMARIHRDGQKRPVYIYRLLCTGTIDEKIYQRQLSKLGLSDSLVDEKESSLVSMFSSEDLKDLFSFDDSTKSLTHESLGCPC</sequence>
<dbReference type="SMART" id="SM00487">
    <property type="entry name" value="DEXDc"/>
    <property type="match status" value="1"/>
</dbReference>
<dbReference type="InterPro" id="IPR000330">
    <property type="entry name" value="SNF2_N"/>
</dbReference>
<dbReference type="Proteomes" id="UP000095023">
    <property type="component" value="Unassembled WGS sequence"/>
</dbReference>
<feature type="domain" description="Helicase ATP-binding" evidence="4">
    <location>
        <begin position="191"/>
        <end position="359"/>
    </location>
</feature>
<evidence type="ECO:0000313" key="7">
    <source>
        <dbReference type="Proteomes" id="UP000095023"/>
    </source>
</evidence>
<dbReference type="SMART" id="SM00490">
    <property type="entry name" value="HELICc"/>
    <property type="match status" value="1"/>
</dbReference>
<dbReference type="Pfam" id="PF00271">
    <property type="entry name" value="Helicase_C"/>
    <property type="match status" value="1"/>
</dbReference>
<dbReference type="Gene3D" id="1.20.120.850">
    <property type="entry name" value="SWI2/SNF2 ATPases, N-terminal domain"/>
    <property type="match status" value="1"/>
</dbReference>
<evidence type="ECO:0000256" key="3">
    <source>
        <dbReference type="ARBA" id="ARBA00022840"/>
    </source>
</evidence>
<dbReference type="InterPro" id="IPR049730">
    <property type="entry name" value="SNF2/RAD54-like_C"/>
</dbReference>
<dbReference type="GO" id="GO:0015616">
    <property type="term" value="F:DNA translocase activity"/>
    <property type="evidence" value="ECO:0007669"/>
    <property type="project" value="EnsemblFungi"/>
</dbReference>
<dbReference type="GO" id="GO:0000724">
    <property type="term" value="P:double-strand break repair via homologous recombination"/>
    <property type="evidence" value="ECO:0007669"/>
    <property type="project" value="TreeGrafter"/>
</dbReference>
<dbReference type="GO" id="GO:0007131">
    <property type="term" value="P:reciprocal meiotic recombination"/>
    <property type="evidence" value="ECO:0007669"/>
    <property type="project" value="EnsemblFungi"/>
</dbReference>
<dbReference type="GO" id="GO:0005634">
    <property type="term" value="C:nucleus"/>
    <property type="evidence" value="ECO:0007669"/>
    <property type="project" value="TreeGrafter"/>
</dbReference>
<dbReference type="Gene3D" id="3.40.50.10810">
    <property type="entry name" value="Tandem AAA-ATPase domain"/>
    <property type="match status" value="1"/>
</dbReference>
<feature type="non-terminal residue" evidence="6">
    <location>
        <position position="1"/>
    </location>
</feature>
<reference evidence="7" key="1">
    <citation type="submission" date="2016-02" db="EMBL/GenBank/DDBJ databases">
        <title>Comparative genomics of biotechnologically important yeasts.</title>
        <authorList>
            <consortium name="DOE Joint Genome Institute"/>
            <person name="Riley R."/>
            <person name="Haridas S."/>
            <person name="Wolfe K.H."/>
            <person name="Lopes M.R."/>
            <person name="Hittinger C.T."/>
            <person name="Goker M."/>
            <person name="Salamov A."/>
            <person name="Wisecaver J."/>
            <person name="Long T.M."/>
            <person name="Aerts A.L."/>
            <person name="Barry K."/>
            <person name="Choi C."/>
            <person name="Clum A."/>
            <person name="Coughlan A.Y."/>
            <person name="Deshpande S."/>
            <person name="Douglass A.P."/>
            <person name="Hanson S.J."/>
            <person name="Klenk H.-P."/>
            <person name="Labutti K."/>
            <person name="Lapidus A."/>
            <person name="Lindquist E."/>
            <person name="Lipzen A."/>
            <person name="Meier-Kolthoff J.P."/>
            <person name="Ohm R.A."/>
            <person name="Otillar R.P."/>
            <person name="Pangilinan J."/>
            <person name="Peng Y."/>
            <person name="Rokas A."/>
            <person name="Rosa C.A."/>
            <person name="Scheuner C."/>
            <person name="Sibirny A.A."/>
            <person name="Slot J.C."/>
            <person name="Stielow J.B."/>
            <person name="Sun H."/>
            <person name="Kurtzman C.P."/>
            <person name="Blackwell M."/>
            <person name="Jeffries T.W."/>
            <person name="Grigoriev I.V."/>
        </authorList>
    </citation>
    <scope>NUCLEOTIDE SEQUENCE [LARGE SCALE GENOMIC DNA]</scope>
    <source>
        <strain evidence="7">NRRL Y-17796</strain>
    </source>
</reference>
<dbReference type="PANTHER" id="PTHR45629">
    <property type="entry name" value="SNF2/RAD54 FAMILY MEMBER"/>
    <property type="match status" value="1"/>
</dbReference>
<dbReference type="Gene3D" id="3.40.50.300">
    <property type="entry name" value="P-loop containing nucleotide triphosphate hydrolases"/>
    <property type="match status" value="1"/>
</dbReference>
<keyword evidence="2" id="KW-0378">Hydrolase</keyword>
<dbReference type="CDD" id="cd18793">
    <property type="entry name" value="SF2_C_SNF"/>
    <property type="match status" value="1"/>
</dbReference>
<dbReference type="InterPro" id="IPR050496">
    <property type="entry name" value="SNF2_RAD54_helicase_repair"/>
</dbReference>
<evidence type="ECO:0000256" key="1">
    <source>
        <dbReference type="ARBA" id="ARBA00022741"/>
    </source>
</evidence>
<dbReference type="GO" id="GO:0030491">
    <property type="term" value="P:heteroduplex formation"/>
    <property type="evidence" value="ECO:0007669"/>
    <property type="project" value="EnsemblFungi"/>
</dbReference>
<name>A0A1E4TCU5_9ASCO</name>
<dbReference type="GO" id="GO:0005524">
    <property type="term" value="F:ATP binding"/>
    <property type="evidence" value="ECO:0007669"/>
    <property type="project" value="InterPro"/>
</dbReference>
<evidence type="ECO:0000313" key="6">
    <source>
        <dbReference type="EMBL" id="ODV89581.1"/>
    </source>
</evidence>
<feature type="non-terminal residue" evidence="6">
    <location>
        <position position="692"/>
    </location>
</feature>
<dbReference type="PROSITE" id="PS51194">
    <property type="entry name" value="HELICASE_CTER"/>
    <property type="match status" value="1"/>
</dbReference>
<dbReference type="Pfam" id="PF00176">
    <property type="entry name" value="SNF2-rel_dom"/>
    <property type="match status" value="1"/>
</dbReference>
<dbReference type="GO" id="GO:0016787">
    <property type="term" value="F:hydrolase activity"/>
    <property type="evidence" value="ECO:0007669"/>
    <property type="project" value="UniProtKB-KW"/>
</dbReference>
<accession>A0A1E4TCU5</accession>
<evidence type="ECO:0008006" key="8">
    <source>
        <dbReference type="Google" id="ProtNLM"/>
    </source>
</evidence>
<evidence type="ECO:0000259" key="4">
    <source>
        <dbReference type="PROSITE" id="PS51192"/>
    </source>
</evidence>
<dbReference type="GO" id="GO:0045144">
    <property type="term" value="P:meiotic sister chromatid segregation"/>
    <property type="evidence" value="ECO:0007669"/>
    <property type="project" value="EnsemblFungi"/>
</dbReference>
<dbReference type="AlphaFoldDB" id="A0A1E4TCU5"/>
<evidence type="ECO:0000259" key="5">
    <source>
        <dbReference type="PROSITE" id="PS51194"/>
    </source>
</evidence>